<dbReference type="Proteomes" id="UP000186817">
    <property type="component" value="Unassembled WGS sequence"/>
</dbReference>
<evidence type="ECO:0000313" key="3">
    <source>
        <dbReference type="Proteomes" id="UP000186817"/>
    </source>
</evidence>
<reference evidence="2 3" key="1">
    <citation type="submission" date="2016-02" db="EMBL/GenBank/DDBJ databases">
        <title>Genome analysis of coral dinoflagellate symbionts highlights evolutionary adaptations to a symbiotic lifestyle.</title>
        <authorList>
            <person name="Aranda M."/>
            <person name="Li Y."/>
            <person name="Liew Y.J."/>
            <person name="Baumgarten S."/>
            <person name="Simakov O."/>
            <person name="Wilson M."/>
            <person name="Piel J."/>
            <person name="Ashoor H."/>
            <person name="Bougouffa S."/>
            <person name="Bajic V.B."/>
            <person name="Ryu T."/>
            <person name="Ravasi T."/>
            <person name="Bayer T."/>
            <person name="Micklem G."/>
            <person name="Kim H."/>
            <person name="Bhak J."/>
            <person name="Lajeunesse T.C."/>
            <person name="Voolstra C.R."/>
        </authorList>
    </citation>
    <scope>NUCLEOTIDE SEQUENCE [LARGE SCALE GENOMIC DNA]</scope>
    <source>
        <strain evidence="2 3">CCMP2467</strain>
    </source>
</reference>
<feature type="region of interest" description="Disordered" evidence="1">
    <location>
        <begin position="73"/>
        <end position="92"/>
    </location>
</feature>
<dbReference type="AlphaFoldDB" id="A0A1Q9DRN7"/>
<proteinExistence type="predicted"/>
<evidence type="ECO:0000256" key="1">
    <source>
        <dbReference type="SAM" id="MobiDB-lite"/>
    </source>
</evidence>
<sequence length="92" mass="10148">MRRDTRPGSVRCCAYLAAMSLRMFTGWFQGAEAETAEAPMAGYAAPVKNTFIHYECDEQPDYRCILMRRGESSPVDPAAAGVQEMPAKARSP</sequence>
<name>A0A1Q9DRN7_SYMMI</name>
<comment type="caution">
    <text evidence="2">The sequence shown here is derived from an EMBL/GenBank/DDBJ whole genome shotgun (WGS) entry which is preliminary data.</text>
</comment>
<protein>
    <submittedName>
        <fullName evidence="2">Uncharacterized protein</fullName>
    </submittedName>
</protein>
<keyword evidence="3" id="KW-1185">Reference proteome</keyword>
<accession>A0A1Q9DRN7</accession>
<organism evidence="2 3">
    <name type="scientific">Symbiodinium microadriaticum</name>
    <name type="common">Dinoflagellate</name>
    <name type="synonym">Zooxanthella microadriatica</name>
    <dbReference type="NCBI Taxonomy" id="2951"/>
    <lineage>
        <taxon>Eukaryota</taxon>
        <taxon>Sar</taxon>
        <taxon>Alveolata</taxon>
        <taxon>Dinophyceae</taxon>
        <taxon>Suessiales</taxon>
        <taxon>Symbiodiniaceae</taxon>
        <taxon>Symbiodinium</taxon>
    </lineage>
</organism>
<dbReference type="EMBL" id="LSRX01000419">
    <property type="protein sequence ID" value="OLP97832.1"/>
    <property type="molecule type" value="Genomic_DNA"/>
</dbReference>
<gene>
    <name evidence="2" type="ORF">AK812_SmicGene19773</name>
</gene>
<evidence type="ECO:0000313" key="2">
    <source>
        <dbReference type="EMBL" id="OLP97832.1"/>
    </source>
</evidence>